<keyword evidence="2" id="KW-0482">Metalloprotease</keyword>
<protein>
    <submittedName>
        <fullName evidence="2">Putative metalloprotease with PDZ domain</fullName>
    </submittedName>
</protein>
<dbReference type="Gene3D" id="2.30.42.10">
    <property type="match status" value="1"/>
</dbReference>
<keyword evidence="3" id="KW-1185">Reference proteome</keyword>
<dbReference type="InterPro" id="IPR024191">
    <property type="entry name" value="Peptidase_M61"/>
</dbReference>
<dbReference type="Proteomes" id="UP000247811">
    <property type="component" value="Unassembled WGS sequence"/>
</dbReference>
<feature type="domain" description="PDZ" evidence="1">
    <location>
        <begin position="464"/>
        <end position="512"/>
    </location>
</feature>
<dbReference type="Pfam" id="PF05299">
    <property type="entry name" value="Peptidase_M61"/>
    <property type="match status" value="1"/>
</dbReference>
<dbReference type="InterPro" id="IPR007963">
    <property type="entry name" value="Peptidase_M61_catalytic"/>
</dbReference>
<evidence type="ECO:0000313" key="2">
    <source>
        <dbReference type="EMBL" id="PXW93534.1"/>
    </source>
</evidence>
<sequence length="584" mass="64770">MVRYHLEIVDLQAHLLRVTLTLDSPAALQRLSLPVWIPGSYLVREFGRHLQSLQAWQDHHEVPLTQLDKTTWQAGCTDARPLTVSCLVYAFDASVRTAWLDRQRGFLNGTSTFLRCEGHEHRPQRLTLGPLPEGWQVATGLPAAAEGGWLAPDYDALIDHPIELGPFWRGEFVAGGVPHELVVAGALPSFDGERLLEDTRRLCEAQIRFWHGEGRPPFERYVFMLNAVDDGYGGLEHRNSTALIAGRRDLPRRGQPPGAGSDGYVTLLGLISHEYFHTWNVKRLKPREFVPYDLTRENHTELLWFFEGFTSYYDDQFLVRTGLIDEARYLKLLTRTINQVLGTPGRHVQSLARASWDAWVKYYRPDENTVNATVSYYTKGALVALALDLSLREAGTGTLDDVMHLLWQRSAPAGQPDHAGDRGIDEADIVAAVRSVAPGVAEMLPAWVHGTDDLPLERLLATMGVAWSREAPTLAHRLGARVQDSLKVQSVLRGGAAEQAGLAAGDELIALNQWRLGKLDDLPLYGAFEQAAELLVSRDRRLLNLTLPAVTALEGAVALGVGASTEARTRDRTAWLRPAVADPA</sequence>
<evidence type="ECO:0000313" key="3">
    <source>
        <dbReference type="Proteomes" id="UP000247811"/>
    </source>
</evidence>
<dbReference type="Gene3D" id="2.60.40.3650">
    <property type="match status" value="1"/>
</dbReference>
<dbReference type="EMBL" id="QJJS01000019">
    <property type="protein sequence ID" value="PXW93534.1"/>
    <property type="molecule type" value="Genomic_DNA"/>
</dbReference>
<reference evidence="2 3" key="1">
    <citation type="submission" date="2018-05" db="EMBL/GenBank/DDBJ databases">
        <title>Genomic Encyclopedia of Type Strains, Phase IV (KMG-IV): sequencing the most valuable type-strain genomes for metagenomic binning, comparative biology and taxonomic classification.</title>
        <authorList>
            <person name="Goeker M."/>
        </authorList>
    </citation>
    <scope>NUCLEOTIDE SEQUENCE [LARGE SCALE GENOMIC DNA]</scope>
    <source>
        <strain evidence="2 3">DSM 566</strain>
    </source>
</reference>
<name>A0A318GZW5_9BURK</name>
<proteinExistence type="predicted"/>
<dbReference type="GO" id="GO:0008237">
    <property type="term" value="F:metallopeptidase activity"/>
    <property type="evidence" value="ECO:0007669"/>
    <property type="project" value="UniProtKB-KW"/>
</dbReference>
<dbReference type="InterPro" id="IPR040756">
    <property type="entry name" value="Peptidase_M61_N"/>
</dbReference>
<dbReference type="InterPro" id="IPR036034">
    <property type="entry name" value="PDZ_sf"/>
</dbReference>
<evidence type="ECO:0000259" key="1">
    <source>
        <dbReference type="PROSITE" id="PS50106"/>
    </source>
</evidence>
<comment type="caution">
    <text evidence="2">The sequence shown here is derived from an EMBL/GenBank/DDBJ whole genome shotgun (WGS) entry which is preliminary data.</text>
</comment>
<organism evidence="2 3">
    <name type="scientific">Sphaerotilus hippei</name>
    <dbReference type="NCBI Taxonomy" id="744406"/>
    <lineage>
        <taxon>Bacteria</taxon>
        <taxon>Pseudomonadati</taxon>
        <taxon>Pseudomonadota</taxon>
        <taxon>Betaproteobacteria</taxon>
        <taxon>Burkholderiales</taxon>
        <taxon>Sphaerotilaceae</taxon>
        <taxon>Sphaerotilus</taxon>
    </lineage>
</organism>
<accession>A0A318GZW5</accession>
<dbReference type="Gene3D" id="1.10.390.10">
    <property type="entry name" value="Neutral Protease Domain 2"/>
    <property type="match status" value="1"/>
</dbReference>
<dbReference type="PROSITE" id="PS50106">
    <property type="entry name" value="PDZ"/>
    <property type="match status" value="1"/>
</dbReference>
<gene>
    <name evidence="2" type="ORF">C7444_11945</name>
</gene>
<keyword evidence="2" id="KW-0645">Protease</keyword>
<dbReference type="GO" id="GO:0006508">
    <property type="term" value="P:proteolysis"/>
    <property type="evidence" value="ECO:0007669"/>
    <property type="project" value="UniProtKB-KW"/>
</dbReference>
<dbReference type="Pfam" id="PF17899">
    <property type="entry name" value="Peptidase_M61_N"/>
    <property type="match status" value="1"/>
</dbReference>
<dbReference type="Pfam" id="PF00595">
    <property type="entry name" value="PDZ"/>
    <property type="match status" value="1"/>
</dbReference>
<dbReference type="InterPro" id="IPR001478">
    <property type="entry name" value="PDZ"/>
</dbReference>
<dbReference type="SUPFAM" id="SSF55486">
    <property type="entry name" value="Metalloproteases ('zincins'), catalytic domain"/>
    <property type="match status" value="1"/>
</dbReference>
<dbReference type="InterPro" id="IPR027268">
    <property type="entry name" value="Peptidase_M4/M1_CTD_sf"/>
</dbReference>
<dbReference type="PIRSF" id="PIRSF016493">
    <property type="entry name" value="Glycyl_aminpptds"/>
    <property type="match status" value="1"/>
</dbReference>
<dbReference type="AlphaFoldDB" id="A0A318GZW5"/>
<dbReference type="SMART" id="SM00228">
    <property type="entry name" value="PDZ"/>
    <property type="match status" value="1"/>
</dbReference>
<dbReference type="SUPFAM" id="SSF50156">
    <property type="entry name" value="PDZ domain-like"/>
    <property type="match status" value="1"/>
</dbReference>
<dbReference type="OrthoDB" id="9778516at2"/>
<keyword evidence="2" id="KW-0378">Hydrolase</keyword>
<dbReference type="RefSeq" id="WP_110402020.1">
    <property type="nucleotide sequence ID" value="NZ_QJJS01000019.1"/>
</dbReference>